<dbReference type="Pfam" id="PF00333">
    <property type="entry name" value="Ribosomal_S5"/>
    <property type="match status" value="1"/>
</dbReference>
<dbReference type="Gene3D" id="3.30.230.10">
    <property type="match status" value="1"/>
</dbReference>
<evidence type="ECO:0000256" key="3">
    <source>
        <dbReference type="RuleBase" id="RU003823"/>
    </source>
</evidence>
<reference evidence="9" key="3">
    <citation type="journal article" date="2012" name="PLoS Pathog.">
        <title>Comparative genomics of the apicomplexan parasites Toxoplasma gondii and Neospora caninum: Coccidia differing in host range and transmission strategy.</title>
        <authorList>
            <person name="Reid A.J."/>
            <person name="Vermont S.J."/>
            <person name="Cotton J.A."/>
            <person name="Harris D."/>
            <person name="Hill-Cawthorne G.A."/>
            <person name="Konen-Waisman S."/>
            <person name="Latham S.M."/>
            <person name="Mourier T."/>
            <person name="Norton R."/>
            <person name="Quail M.A."/>
            <person name="Sanders M."/>
            <person name="Shanmugam D."/>
            <person name="Sohal A."/>
            <person name="Wasmuth J.D."/>
            <person name="Brunk B."/>
            <person name="Grigg M.E."/>
            <person name="Howard J.C."/>
            <person name="Parkinson J."/>
            <person name="Roos D.S."/>
            <person name="Trees A.J."/>
            <person name="Berriman M."/>
            <person name="Pain A."/>
            <person name="Wastling J.M."/>
        </authorList>
    </citation>
    <scope>NUCLEOTIDE SEQUENCE [LARGE SCALE GENOMIC DNA]</scope>
    <source>
        <strain evidence="9">Liverpool</strain>
    </source>
</reference>
<dbReference type="Proteomes" id="UP000007494">
    <property type="component" value="Chromosome V"/>
</dbReference>
<dbReference type="OMA" id="HYCTSHW"/>
<reference evidence="7" key="1">
    <citation type="submission" date="2011-02" db="EMBL/GenBank/DDBJ databases">
        <authorList>
            <person name="Aslett M."/>
        </authorList>
    </citation>
    <scope>NUCLEOTIDE SEQUENCE</scope>
    <source>
        <strain evidence="7">Liverpool</strain>
    </source>
</reference>
<evidence type="ECO:0000313" key="8">
    <source>
        <dbReference type="EMBL" id="CEL65606.1"/>
    </source>
</evidence>
<dbReference type="VEuPathDB" id="ToxoDB:NCLIV_014460"/>
<dbReference type="RefSeq" id="XP_003881685.1">
    <property type="nucleotide sequence ID" value="XM_003881636.1"/>
</dbReference>
<reference evidence="7" key="2">
    <citation type="submission" date="2011-03" db="EMBL/GenBank/DDBJ databases">
        <title>Comparative genomics and transcriptomics of Neospora caninum and Toxoplasma gondii.</title>
        <authorList>
            <person name="Reid A.J."/>
            <person name="Sohal A."/>
            <person name="Harris D."/>
            <person name="Quail M."/>
            <person name="Sanders M."/>
            <person name="Berriman M."/>
            <person name="Wastling J.M."/>
            <person name="Pain A."/>
        </authorList>
    </citation>
    <scope>NUCLEOTIDE SEQUENCE</scope>
    <source>
        <strain evidence="7">Liverpool</strain>
    </source>
</reference>
<evidence type="ECO:0000259" key="6">
    <source>
        <dbReference type="PROSITE" id="PS50881"/>
    </source>
</evidence>
<sequence>MSQHLHIKLEKEKFLRDCAREQENLSSLFTEDEKEALLGRRRRPERQEEDAREKDEKSSRDDLEEEDGNATRGTSKQDSQLFGRKLQELESFVGSALRTYRLLRPDALPFYKEDSLLSMQSKLNEATLKHSPLVHDLVELKKRNLSVPSDLLPPDFNALQFSLPVVNPRGFLLALSAAANSVAEDLEAVCRLLAVPNLPHPTHPFRLKLLLDALFDSFKLRKDPHYAHDWARRNWPRLQAIMPAPLADLSPEHVGQWLKGHLERVCANQRAGRGGDARGRLLAQKFPLKADEENLYSLADDFIFDHEIVDEQFCDERLTQFPIDKAGELFRKIADFFGLTKGPQPAVNDGVVAQFQNLVYTLDKIGLSNWMRMDTREIEEFLPEGEPPSFTASAQDLDAARLLLKAAARGKANLLDFEALDPYKLLHGFDAKTVQEELATLPSNPFLTDADIDELFDINTAAVAMSQSHSAPSASLRNFRAKFGKTPLEALLDSEEKFLTSAGPVDWLKGEDENGEAFVSWRWKRPAQTVYDAEKGMFVREREGVDPLIKLHELRQTLLSVSRMMSMNKQGRVYYFRAIVAVGNGRGLFGIGIAFGPSPKEARSNAALAAIQNLDHVDFDVGRTLTTPVHGSEYSAHVKIVPRPLGKGLRSNLRYLPLLYLMGIDNCRVSFYGPSASARWFTRAKALKRALEQLQSRRTLANATGQKYDLLVAPGEHWMHWPDRWFRPISTEYARMLERIKKKRPPSYRRGFRAAIDEVIPEEIRPEFTPYTWKSPLQKWTEELKRKRLTSHNIYETEVFLHPPSQSSAS</sequence>
<dbReference type="FunCoup" id="F0VDD7">
    <property type="interactions" value="38"/>
</dbReference>
<dbReference type="InterPro" id="IPR014720">
    <property type="entry name" value="dsRBD_dom"/>
</dbReference>
<dbReference type="Pfam" id="PF03719">
    <property type="entry name" value="Ribosomal_S5_C"/>
    <property type="match status" value="1"/>
</dbReference>
<organism evidence="7 9">
    <name type="scientific">Neospora caninum (strain Liverpool)</name>
    <dbReference type="NCBI Taxonomy" id="572307"/>
    <lineage>
        <taxon>Eukaryota</taxon>
        <taxon>Sar</taxon>
        <taxon>Alveolata</taxon>
        <taxon>Apicomplexa</taxon>
        <taxon>Conoidasida</taxon>
        <taxon>Coccidia</taxon>
        <taxon>Eucoccidiorida</taxon>
        <taxon>Eimeriorina</taxon>
        <taxon>Sarcocystidae</taxon>
        <taxon>Neospora</taxon>
    </lineage>
</organism>
<dbReference type="InterPro" id="IPR013810">
    <property type="entry name" value="Ribosomal_uS5_N"/>
</dbReference>
<accession>F0VDD7</accession>
<evidence type="ECO:0000256" key="4">
    <source>
        <dbReference type="SAM" id="MobiDB-lite"/>
    </source>
</evidence>
<dbReference type="AlphaFoldDB" id="F0VDD7"/>
<feature type="domain" description="S5 DRBM" evidence="6">
    <location>
        <begin position="554"/>
        <end position="617"/>
    </location>
</feature>
<dbReference type="EMBL" id="LN714479">
    <property type="protein sequence ID" value="CEL65606.1"/>
    <property type="molecule type" value="Genomic_DNA"/>
</dbReference>
<gene>
    <name evidence="8" type="ORF">BN1204_014460</name>
    <name evidence="7" type="ORF">NCLIV_014460</name>
</gene>
<dbReference type="EMBL" id="FR823386">
    <property type="protein sequence ID" value="CBZ51652.1"/>
    <property type="molecule type" value="Genomic_DNA"/>
</dbReference>
<dbReference type="OrthoDB" id="309483at2759"/>
<protein>
    <submittedName>
        <fullName evidence="8">30S ribosomal protein S5</fullName>
    </submittedName>
</protein>
<comment type="similarity">
    <text evidence="3">Belongs to the universal ribosomal protein uS5 family.</text>
</comment>
<keyword evidence="2 3" id="KW-0689">Ribosomal protein</keyword>
<keyword evidence="1" id="KW-0694">RNA-binding</keyword>
<evidence type="ECO:0000259" key="5">
    <source>
        <dbReference type="PROSITE" id="PS50137"/>
    </source>
</evidence>
<evidence type="ECO:0000313" key="7">
    <source>
        <dbReference type="EMBL" id="CBZ51652.1"/>
    </source>
</evidence>
<dbReference type="GO" id="GO:0003735">
    <property type="term" value="F:structural constituent of ribosome"/>
    <property type="evidence" value="ECO:0007669"/>
    <property type="project" value="UniProtKB-UniRule"/>
</dbReference>
<dbReference type="GO" id="GO:0006412">
    <property type="term" value="P:translation"/>
    <property type="evidence" value="ECO:0007669"/>
    <property type="project" value="InterPro"/>
</dbReference>
<dbReference type="SUPFAM" id="SSF54768">
    <property type="entry name" value="dsRNA-binding domain-like"/>
    <property type="match status" value="1"/>
</dbReference>
<name>F0VDD7_NEOCL</name>
<feature type="region of interest" description="Disordered" evidence="4">
    <location>
        <begin position="25"/>
        <end position="80"/>
    </location>
</feature>
<evidence type="ECO:0000256" key="2">
    <source>
        <dbReference type="PROSITE-ProRule" id="PRU00268"/>
    </source>
</evidence>
<feature type="compositionally biased region" description="Basic and acidic residues" evidence="4">
    <location>
        <begin position="45"/>
        <end position="61"/>
    </location>
</feature>
<dbReference type="InterPro" id="IPR020568">
    <property type="entry name" value="Ribosomal_Su5_D2-typ_SF"/>
</dbReference>
<dbReference type="GeneID" id="13444040"/>
<dbReference type="SUPFAM" id="SSF54211">
    <property type="entry name" value="Ribosomal protein S5 domain 2-like"/>
    <property type="match status" value="1"/>
</dbReference>
<dbReference type="InterPro" id="IPR014721">
    <property type="entry name" value="Ribsml_uS5_D2-typ_fold_subgr"/>
</dbReference>
<evidence type="ECO:0000313" key="9">
    <source>
        <dbReference type="Proteomes" id="UP000007494"/>
    </source>
</evidence>
<dbReference type="GO" id="GO:0003723">
    <property type="term" value="F:RNA binding"/>
    <property type="evidence" value="ECO:0007669"/>
    <property type="project" value="UniProtKB-UniRule"/>
</dbReference>
<keyword evidence="2 3" id="KW-0687">Ribonucleoprotein</keyword>
<feature type="compositionally biased region" description="Polar residues" evidence="4">
    <location>
        <begin position="71"/>
        <end position="80"/>
    </location>
</feature>
<dbReference type="Gene3D" id="3.30.160.20">
    <property type="match status" value="1"/>
</dbReference>
<dbReference type="PROSITE" id="PS50881">
    <property type="entry name" value="S5_DSRBD"/>
    <property type="match status" value="1"/>
</dbReference>
<keyword evidence="9" id="KW-1185">Reference proteome</keyword>
<dbReference type="GO" id="GO:0005840">
    <property type="term" value="C:ribosome"/>
    <property type="evidence" value="ECO:0007669"/>
    <property type="project" value="UniProtKB-KW"/>
</dbReference>
<dbReference type="eggNOG" id="ENOG502SCUP">
    <property type="taxonomic scope" value="Eukaryota"/>
</dbReference>
<evidence type="ECO:0000256" key="1">
    <source>
        <dbReference type="PROSITE-ProRule" id="PRU00266"/>
    </source>
</evidence>
<feature type="domain" description="DRBM" evidence="5">
    <location>
        <begin position="546"/>
        <end position="616"/>
    </location>
</feature>
<dbReference type="GO" id="GO:1990904">
    <property type="term" value="C:ribonucleoprotein complex"/>
    <property type="evidence" value="ECO:0007669"/>
    <property type="project" value="UniProtKB-UniRule"/>
</dbReference>
<dbReference type="InParanoid" id="F0VDD7"/>
<dbReference type="InterPro" id="IPR005324">
    <property type="entry name" value="Ribosomal_uS5_C"/>
</dbReference>
<dbReference type="PROSITE" id="PS50137">
    <property type="entry name" value="DS_RBD"/>
    <property type="match status" value="1"/>
</dbReference>
<proteinExistence type="inferred from homology"/>
<reference evidence="8" key="4">
    <citation type="journal article" date="2015" name="PLoS ONE">
        <title>Comprehensive Evaluation of Toxoplasma gondii VEG and Neospora caninum LIV Genomes with Tachyzoite Stage Transcriptome and Proteome Defines Novel Transcript Features.</title>
        <authorList>
            <person name="Ramaprasad A."/>
            <person name="Mourier T."/>
            <person name="Naeem R."/>
            <person name="Malas T.B."/>
            <person name="Moussa E."/>
            <person name="Panigrahi A."/>
            <person name="Vermont S.J."/>
            <person name="Otto T.D."/>
            <person name="Wastling J."/>
            <person name="Pain A."/>
        </authorList>
    </citation>
    <scope>NUCLEOTIDE SEQUENCE</scope>
    <source>
        <strain evidence="8">Liverpool</strain>
    </source>
</reference>